<proteinExistence type="predicted"/>
<comment type="caution">
    <text evidence="1">The sequence shown here is derived from an EMBL/GenBank/DDBJ whole genome shotgun (WGS) entry which is preliminary data.</text>
</comment>
<sequence>MRAYLALFFQLLSGSYNVDINYIITVDFITSSVISRAWNKNPKHSAAILCVYYFKSSLFNNLNILLIPLDWKITLKCGC</sequence>
<gene>
    <name evidence="1" type="ORF">EZS28_046416</name>
</gene>
<evidence type="ECO:0000313" key="2">
    <source>
        <dbReference type="Proteomes" id="UP000324800"/>
    </source>
</evidence>
<dbReference type="Proteomes" id="UP000324800">
    <property type="component" value="Unassembled WGS sequence"/>
</dbReference>
<dbReference type="EMBL" id="SNRW01030427">
    <property type="protein sequence ID" value="KAA6358057.1"/>
    <property type="molecule type" value="Genomic_DNA"/>
</dbReference>
<protein>
    <submittedName>
        <fullName evidence="1">Uncharacterized protein</fullName>
    </submittedName>
</protein>
<accession>A0A5J4TIG5</accession>
<dbReference type="AlphaFoldDB" id="A0A5J4TIG5"/>
<evidence type="ECO:0000313" key="1">
    <source>
        <dbReference type="EMBL" id="KAA6358057.1"/>
    </source>
</evidence>
<organism evidence="1 2">
    <name type="scientific">Streblomastix strix</name>
    <dbReference type="NCBI Taxonomy" id="222440"/>
    <lineage>
        <taxon>Eukaryota</taxon>
        <taxon>Metamonada</taxon>
        <taxon>Preaxostyla</taxon>
        <taxon>Oxymonadida</taxon>
        <taxon>Streblomastigidae</taxon>
        <taxon>Streblomastix</taxon>
    </lineage>
</organism>
<reference evidence="1 2" key="1">
    <citation type="submission" date="2019-03" db="EMBL/GenBank/DDBJ databases">
        <title>Single cell metagenomics reveals metabolic interactions within the superorganism composed of flagellate Streblomastix strix and complex community of Bacteroidetes bacteria on its surface.</title>
        <authorList>
            <person name="Treitli S.C."/>
            <person name="Kolisko M."/>
            <person name="Husnik F."/>
            <person name="Keeling P."/>
            <person name="Hampl V."/>
        </authorList>
    </citation>
    <scope>NUCLEOTIDE SEQUENCE [LARGE SCALE GENOMIC DNA]</scope>
    <source>
        <strain evidence="1">ST1C</strain>
    </source>
</reference>
<name>A0A5J4TIG5_9EUKA</name>